<evidence type="ECO:0000259" key="1">
    <source>
        <dbReference type="Pfam" id="PF13569"/>
    </source>
</evidence>
<evidence type="ECO:0000313" key="5">
    <source>
        <dbReference type="Proteomes" id="UP000595498"/>
    </source>
</evidence>
<dbReference type="InterPro" id="IPR025406">
    <property type="entry name" value="DUF4132"/>
</dbReference>
<dbReference type="Proteomes" id="UP000595498">
    <property type="component" value="Chromosome"/>
</dbReference>
<protein>
    <submittedName>
        <fullName evidence="4">DUF4132 domain-containing protein</fullName>
    </submittedName>
</protein>
<sequence length="1670" mass="193312">MISSDKAKDFIQKHERISITKSQLNQFSEPYKTLGLIIINQLVRDYSEHFAALKAYQKQFGTDASLNPWNNEEGLKLATLLFGRVLAPYIARIWNLLSDLPFQEGYSRRPFRIAPTINYTQAKLHILQAVYTGGASGFNSMDITDQLKYDVYQNVAYKGIFYSIIVEENLPTYYPILEEIFLGEDEIGGVSKELIRGLLLTDNKACHLLVEKLLLAAQQQEGLRQTILETLDYTSIAALKHFIKVILDHDLSRFSAVVRAVDTWFGFGWDAPKKNTITRVLQLSLDFFERPDQVEAALKSEDYLELYVALWSLGIKDVNIANHSAFELVFAADTPLVKKIICLYFIQQTQWSDTELIGYAEEHFGENIELDYWISPLLLPHALSDKLFDKIVQSASSVPTVGKTFSERGFPWLSYTIKPDHFYNVIIEYGQPQQFIKLSANLSAVPSGSREKLMRKLFPDYLAYSYSSQYDQNQTENKLQLEENDWQRQVIRQAIVDRNTTVAATGLKLMRATELFTDDIAQLELILSRKGKDQRKATIQLLILQKEETLKDVILRLISSSNIDQRLAALEILTILHERESWGSFVKEQSESYHLRKLNRNEEVFLEKLNTASGTPQNGLLNGFGAIDYSKLTDFKIPEIQFLRPKKKLLSFRQNRFLFQNLINVDKVTNAINHLFDLFDRNRKYEYSFEGYQGSQETTLLENSLQGIKRLDQDATDEQRLDNLPLAHVWKEWYKQVELNDFEIHAAIRYLYGRYHDDNQHEGLKEFREIYLPEFKSIKTEKAEYFYFSDSEKITRILNHIADVFVDRSTWAAYKLDILEDALADFPGDLKKQNFKNQHHFYSPDIYWTDLIRTLFYQIDDEDYRYYSSDQLFRLYQLDLYILAQQLATDKSIASIGELIPYLAKASEGEHLNKRNIPDFKLIFTLYQQQQINSDDLLFLSLIDRDLFFILDGGQNYYTNRLKDFTIPEINQSLKKNMLDLELHRGDIPTEASPFIGKIQTVEGMAYFFDVIQRMGKDNFNRGYSYGIDVSKKQTFSHILKKSTPTEEEEYGEFAALLKKTKIEKKRLIEVSCYATQWANWLGDYMQIPSLEEAVWWFLAHTTDYMDAEKETILSRYSNIPRHDFQKGAIDIDWFHRVYAHLGKSNWKTVHESAKYLSDGMGYRRVKIYSSVLLGETKLTETIQKINEKRDKDYVMALGLVPISKANPESDLLKRYNLLQTFLKESKQFGAQRQESEKNAVEIGLDNLARNAGFQDSVRFTWAMERKATQEILKNSVLEIDDLQVQLHVDNEGKTELLLSRNGKSIKSLPDKYKKNKEIEALKQGKSYLTKQFSRTKLALENSMLRRDEYALKELEQIMEHPIVNAMLSKLVLYVPSTQESGFWNDGRLINADGKIVTLKEDAKLVIAHPYDLFEAVQWDLYQRHLFSTATQQPFKQVFRELYIPTSDEIEQLTRSSRYQGHQIQPQKTIALLRGRGWTVSYEEGLQKVFHKEGYLVTMYAMADWYTPSDVEAPTLELICFHTIKNNELVPIPAIDPVIFSEVMRDIDLIVSVAHVGEVDPEASHSSLQMRGVLARESALLFGLKNVEVKERHILIKGELGDYSIHLGSGMVSKNGRQLAIIPVHSQHRGRVFLPFVDDDPKSAEIISKMRYLAQDNQIKDPTILAQINA</sequence>
<dbReference type="InterPro" id="IPR056639">
    <property type="entry name" value="DUF7737"/>
</dbReference>
<organism evidence="4 5">
    <name type="scientific">Sphingobacterium multivorum</name>
    <dbReference type="NCBI Taxonomy" id="28454"/>
    <lineage>
        <taxon>Bacteria</taxon>
        <taxon>Pseudomonadati</taxon>
        <taxon>Bacteroidota</taxon>
        <taxon>Sphingobacteriia</taxon>
        <taxon>Sphingobacteriales</taxon>
        <taxon>Sphingobacteriaceae</taxon>
        <taxon>Sphingobacterium</taxon>
    </lineage>
</organism>
<reference evidence="4 5" key="1">
    <citation type="submission" date="2021-01" db="EMBL/GenBank/DDBJ databases">
        <title>FDA dAtabase for Regulatory Grade micrObial Sequences (FDA-ARGOS): Supporting development and validation of Infectious Disease Dx tests.</title>
        <authorList>
            <person name="Sproer C."/>
            <person name="Gronow S."/>
            <person name="Severitt S."/>
            <person name="Schroder I."/>
            <person name="Tallon L."/>
            <person name="Sadzewicz L."/>
            <person name="Zhao X."/>
            <person name="Boylan J."/>
            <person name="Ott S."/>
            <person name="Bowen H."/>
            <person name="Vavikolanu K."/>
            <person name="Mehta A."/>
            <person name="Aluvathingal J."/>
            <person name="Nadendla S."/>
            <person name="Lowell S."/>
            <person name="Myers T."/>
            <person name="Yan Y."/>
            <person name="Sichtig H."/>
        </authorList>
    </citation>
    <scope>NUCLEOTIDE SEQUENCE [LARGE SCALE GENOMIC DNA]</scope>
    <source>
        <strain evidence="4 5">FDAARGOS_1141</strain>
    </source>
</reference>
<evidence type="ECO:0000259" key="2">
    <source>
        <dbReference type="Pfam" id="PF18991"/>
    </source>
</evidence>
<accession>A0ABX7CJ41</accession>
<feature type="domain" description="DUF4132" evidence="1">
    <location>
        <begin position="1303"/>
        <end position="1478"/>
    </location>
</feature>
<name>A0ABX7CJ41_SPHMU</name>
<feature type="domain" description="DUF7737" evidence="3">
    <location>
        <begin position="1569"/>
        <end position="1668"/>
    </location>
</feature>
<evidence type="ECO:0000259" key="3">
    <source>
        <dbReference type="Pfam" id="PF24879"/>
    </source>
</evidence>
<dbReference type="Pfam" id="PF18991">
    <property type="entry name" value="DUF5724"/>
    <property type="match status" value="1"/>
</dbReference>
<feature type="domain" description="DUF5724" evidence="2">
    <location>
        <begin position="57"/>
        <end position="1264"/>
    </location>
</feature>
<keyword evidence="5" id="KW-1185">Reference proteome</keyword>
<dbReference type="Pfam" id="PF13569">
    <property type="entry name" value="DUF4132"/>
    <property type="match status" value="1"/>
</dbReference>
<dbReference type="EMBL" id="CP068224">
    <property type="protein sequence ID" value="QQT52114.1"/>
    <property type="molecule type" value="Genomic_DNA"/>
</dbReference>
<proteinExistence type="predicted"/>
<dbReference type="InterPro" id="IPR043782">
    <property type="entry name" value="DUF5724"/>
</dbReference>
<gene>
    <name evidence="4" type="ORF">I6I98_17790</name>
</gene>
<dbReference type="Pfam" id="PF24879">
    <property type="entry name" value="DUF7737"/>
    <property type="match status" value="1"/>
</dbReference>
<evidence type="ECO:0000313" key="4">
    <source>
        <dbReference type="EMBL" id="QQT52114.1"/>
    </source>
</evidence>